<name>A0A1P8WAU8_9PLAN</name>
<dbReference type="STRING" id="1891926.Fuma_00788"/>
<evidence type="ECO:0000256" key="4">
    <source>
        <dbReference type="SAM" id="SignalP"/>
    </source>
</evidence>
<keyword evidence="7" id="KW-1185">Reference proteome</keyword>
<feature type="domain" description="Peptidase S9 prolyl oligopeptidase catalytic" evidence="5">
    <location>
        <begin position="76"/>
        <end position="248"/>
    </location>
</feature>
<dbReference type="PANTHER" id="PTHR43037:SF5">
    <property type="entry name" value="FERULOYL ESTERASE"/>
    <property type="match status" value="1"/>
</dbReference>
<dbReference type="SUPFAM" id="SSF53474">
    <property type="entry name" value="alpha/beta-Hydrolases"/>
    <property type="match status" value="1"/>
</dbReference>
<evidence type="ECO:0000256" key="1">
    <source>
        <dbReference type="ARBA" id="ARBA00022729"/>
    </source>
</evidence>
<proteinExistence type="predicted"/>
<feature type="chain" id="PRO_5013021161" evidence="4">
    <location>
        <begin position="22"/>
        <end position="322"/>
    </location>
</feature>
<gene>
    <name evidence="6" type="ORF">Fuma_00788</name>
</gene>
<dbReference type="KEGG" id="fmr:Fuma_00788"/>
<dbReference type="PANTHER" id="PTHR43037">
    <property type="entry name" value="UNNAMED PRODUCT-RELATED"/>
    <property type="match status" value="1"/>
</dbReference>
<dbReference type="Pfam" id="PF00326">
    <property type="entry name" value="Peptidase_S9"/>
    <property type="match status" value="1"/>
</dbReference>
<dbReference type="InterPro" id="IPR050955">
    <property type="entry name" value="Plant_Biomass_Hydrol_Est"/>
</dbReference>
<evidence type="ECO:0000313" key="7">
    <source>
        <dbReference type="Proteomes" id="UP000187735"/>
    </source>
</evidence>
<dbReference type="InterPro" id="IPR001375">
    <property type="entry name" value="Peptidase_S9_cat"/>
</dbReference>
<evidence type="ECO:0000256" key="2">
    <source>
        <dbReference type="ARBA" id="ARBA00022801"/>
    </source>
</evidence>
<accession>A0A1P8WAU8</accession>
<evidence type="ECO:0000256" key="3">
    <source>
        <dbReference type="SAM" id="MobiDB-lite"/>
    </source>
</evidence>
<dbReference type="GO" id="GO:0008236">
    <property type="term" value="F:serine-type peptidase activity"/>
    <property type="evidence" value="ECO:0007669"/>
    <property type="project" value="InterPro"/>
</dbReference>
<feature type="region of interest" description="Disordered" evidence="3">
    <location>
        <begin position="263"/>
        <end position="283"/>
    </location>
</feature>
<dbReference type="AlphaFoldDB" id="A0A1P8WAU8"/>
<evidence type="ECO:0000259" key="5">
    <source>
        <dbReference type="Pfam" id="PF00326"/>
    </source>
</evidence>
<keyword evidence="2" id="KW-0378">Hydrolase</keyword>
<dbReference type="Gene3D" id="3.40.50.1820">
    <property type="entry name" value="alpha/beta hydrolase"/>
    <property type="match status" value="1"/>
</dbReference>
<reference evidence="6 7" key="1">
    <citation type="journal article" date="2016" name="Front. Microbiol.">
        <title>Fuerstia marisgermanicae gen. nov., sp. nov., an Unusual Member of the Phylum Planctomycetes from the German Wadden Sea.</title>
        <authorList>
            <person name="Kohn T."/>
            <person name="Heuer A."/>
            <person name="Jogler M."/>
            <person name="Vollmers J."/>
            <person name="Boedeker C."/>
            <person name="Bunk B."/>
            <person name="Rast P."/>
            <person name="Borchert D."/>
            <person name="Glockner I."/>
            <person name="Freese H.M."/>
            <person name="Klenk H.P."/>
            <person name="Overmann J."/>
            <person name="Kaster A.K."/>
            <person name="Rohde M."/>
            <person name="Wiegand S."/>
            <person name="Jogler C."/>
        </authorList>
    </citation>
    <scope>NUCLEOTIDE SEQUENCE [LARGE SCALE GENOMIC DNA]</scope>
    <source>
        <strain evidence="6 7">NH11</strain>
    </source>
</reference>
<dbReference type="EMBL" id="CP017641">
    <property type="protein sequence ID" value="APZ91202.1"/>
    <property type="molecule type" value="Genomic_DNA"/>
</dbReference>
<sequence length="322" mass="36041" precursor="true">MKFVLALLSFAFILVPAFAFAQSKLPALTSVLVDSTLDGEKQNVLYWAPETARTQPTPLFVFLHSWSGNYKQDNSKWQQQAMERGWIYVHPDFRGANSSPKACGSKYARQDVLDAMDWACEKFNVDRSRIHLAGVSGGGHMAMLMAGHHPDRFTSVSAWVGISDLAEWYRFHVKDGEPQNYAKMILKCFGAPPGSSPEVDADYRDRSPLFHIHNLGDLPIDIYAGVNDGHTGSVPVRHSLTAFNEIAKVRKTAPVTEEEMEQLWTDRRLKNPQPSDQKPDELLGRDILLRRTSVHARVTIFEGGHESLPSAACDWLARHGGK</sequence>
<evidence type="ECO:0000313" key="6">
    <source>
        <dbReference type="EMBL" id="APZ91202.1"/>
    </source>
</evidence>
<dbReference type="OrthoDB" id="9764953at2"/>
<organism evidence="6 7">
    <name type="scientific">Fuerstiella marisgermanici</name>
    <dbReference type="NCBI Taxonomy" id="1891926"/>
    <lineage>
        <taxon>Bacteria</taxon>
        <taxon>Pseudomonadati</taxon>
        <taxon>Planctomycetota</taxon>
        <taxon>Planctomycetia</taxon>
        <taxon>Planctomycetales</taxon>
        <taxon>Planctomycetaceae</taxon>
        <taxon>Fuerstiella</taxon>
    </lineage>
</organism>
<feature type="signal peptide" evidence="4">
    <location>
        <begin position="1"/>
        <end position="21"/>
    </location>
</feature>
<keyword evidence="1 4" id="KW-0732">Signal</keyword>
<dbReference type="GO" id="GO:0006508">
    <property type="term" value="P:proteolysis"/>
    <property type="evidence" value="ECO:0007669"/>
    <property type="project" value="InterPro"/>
</dbReference>
<dbReference type="RefSeq" id="WP_077023001.1">
    <property type="nucleotide sequence ID" value="NZ_CP017641.1"/>
</dbReference>
<dbReference type="InterPro" id="IPR029058">
    <property type="entry name" value="AB_hydrolase_fold"/>
</dbReference>
<protein>
    <submittedName>
        <fullName evidence="6">Esterase, PHB depolymerase family</fullName>
    </submittedName>
</protein>
<dbReference type="Proteomes" id="UP000187735">
    <property type="component" value="Chromosome"/>
</dbReference>